<keyword evidence="2 6" id="KW-0812">Transmembrane</keyword>
<accession>A0A7R9ABX2</accession>
<sequence>MDRSDLMEMMPNEKKESEDRPGNEAKRGERNRLERPTRQTKPGQNGTSNRADDQESAREIPDALNDPETGEKMRDSERSESGSAPPHGKYRLLLRSVMTCLSSNAVLCALVAGYGLLGAFVFQTLEAEYEVVVRERGARLRSQTLASMYNATAQMNLLKEGNWTAEMTVLLRQYEEALLTTASREGFDGLDPDSDDRKWSFSAALFFSVAVMTTIGWFHGKSI</sequence>
<evidence type="ECO:0000313" key="8">
    <source>
        <dbReference type="Proteomes" id="UP000677054"/>
    </source>
</evidence>
<dbReference type="GO" id="GO:0005886">
    <property type="term" value="C:plasma membrane"/>
    <property type="evidence" value="ECO:0007669"/>
    <property type="project" value="TreeGrafter"/>
</dbReference>
<keyword evidence="8" id="KW-1185">Reference proteome</keyword>
<name>A0A7R9ABX2_9CRUS</name>
<feature type="transmembrane region" description="Helical" evidence="6">
    <location>
        <begin position="97"/>
        <end position="122"/>
    </location>
</feature>
<dbReference type="Gene3D" id="1.10.287.70">
    <property type="match status" value="1"/>
</dbReference>
<keyword evidence="3 6" id="KW-1133">Transmembrane helix</keyword>
<feature type="transmembrane region" description="Helical" evidence="6">
    <location>
        <begin position="199"/>
        <end position="218"/>
    </location>
</feature>
<evidence type="ECO:0000256" key="4">
    <source>
        <dbReference type="ARBA" id="ARBA00023136"/>
    </source>
</evidence>
<dbReference type="PANTHER" id="PTHR11003:SF334">
    <property type="entry name" value="FI03418P"/>
    <property type="match status" value="1"/>
</dbReference>
<feature type="region of interest" description="Disordered" evidence="5">
    <location>
        <begin position="1"/>
        <end position="87"/>
    </location>
</feature>
<dbReference type="GO" id="GO:0015271">
    <property type="term" value="F:outward rectifier potassium channel activity"/>
    <property type="evidence" value="ECO:0007669"/>
    <property type="project" value="TreeGrafter"/>
</dbReference>
<evidence type="ECO:0000256" key="6">
    <source>
        <dbReference type="SAM" id="Phobius"/>
    </source>
</evidence>
<gene>
    <name evidence="7" type="ORF">DSTB1V02_LOCUS10904</name>
</gene>
<dbReference type="SUPFAM" id="SSF81324">
    <property type="entry name" value="Voltage-gated potassium channels"/>
    <property type="match status" value="1"/>
</dbReference>
<evidence type="ECO:0000256" key="3">
    <source>
        <dbReference type="ARBA" id="ARBA00022989"/>
    </source>
</evidence>
<feature type="compositionally biased region" description="Basic and acidic residues" evidence="5">
    <location>
        <begin position="69"/>
        <end position="80"/>
    </location>
</feature>
<evidence type="ECO:0000256" key="1">
    <source>
        <dbReference type="ARBA" id="ARBA00004141"/>
    </source>
</evidence>
<dbReference type="AlphaFoldDB" id="A0A7R9ABX2"/>
<dbReference type="OrthoDB" id="297496at2759"/>
<protein>
    <submittedName>
        <fullName evidence="7">Uncharacterized protein</fullName>
    </submittedName>
</protein>
<keyword evidence="4 6" id="KW-0472">Membrane</keyword>
<evidence type="ECO:0000256" key="2">
    <source>
        <dbReference type="ARBA" id="ARBA00022692"/>
    </source>
</evidence>
<dbReference type="PANTHER" id="PTHR11003">
    <property type="entry name" value="POTASSIUM CHANNEL, SUBFAMILY K"/>
    <property type="match status" value="1"/>
</dbReference>
<feature type="compositionally biased region" description="Polar residues" evidence="5">
    <location>
        <begin position="39"/>
        <end position="49"/>
    </location>
</feature>
<comment type="subcellular location">
    <subcellularLocation>
        <location evidence="1">Membrane</location>
        <topology evidence="1">Multi-pass membrane protein</topology>
    </subcellularLocation>
</comment>
<dbReference type="GO" id="GO:0030322">
    <property type="term" value="P:stabilization of membrane potential"/>
    <property type="evidence" value="ECO:0007669"/>
    <property type="project" value="TreeGrafter"/>
</dbReference>
<dbReference type="Proteomes" id="UP000677054">
    <property type="component" value="Unassembled WGS sequence"/>
</dbReference>
<dbReference type="EMBL" id="LR902821">
    <property type="protein sequence ID" value="CAD7251137.1"/>
    <property type="molecule type" value="Genomic_DNA"/>
</dbReference>
<evidence type="ECO:0000256" key="5">
    <source>
        <dbReference type="SAM" id="MobiDB-lite"/>
    </source>
</evidence>
<dbReference type="InterPro" id="IPR003280">
    <property type="entry name" value="2pore_dom_K_chnl"/>
</dbReference>
<feature type="compositionally biased region" description="Basic and acidic residues" evidence="5">
    <location>
        <begin position="50"/>
        <end position="61"/>
    </location>
</feature>
<dbReference type="EMBL" id="CAJPEV010003304">
    <property type="protein sequence ID" value="CAG0899471.1"/>
    <property type="molecule type" value="Genomic_DNA"/>
</dbReference>
<organism evidence="7">
    <name type="scientific">Darwinula stevensoni</name>
    <dbReference type="NCBI Taxonomy" id="69355"/>
    <lineage>
        <taxon>Eukaryota</taxon>
        <taxon>Metazoa</taxon>
        <taxon>Ecdysozoa</taxon>
        <taxon>Arthropoda</taxon>
        <taxon>Crustacea</taxon>
        <taxon>Oligostraca</taxon>
        <taxon>Ostracoda</taxon>
        <taxon>Podocopa</taxon>
        <taxon>Podocopida</taxon>
        <taxon>Darwinulocopina</taxon>
        <taxon>Darwinuloidea</taxon>
        <taxon>Darwinulidae</taxon>
        <taxon>Darwinula</taxon>
    </lineage>
</organism>
<evidence type="ECO:0000313" key="7">
    <source>
        <dbReference type="EMBL" id="CAD7251137.1"/>
    </source>
</evidence>
<proteinExistence type="predicted"/>
<dbReference type="GO" id="GO:0022841">
    <property type="term" value="F:potassium ion leak channel activity"/>
    <property type="evidence" value="ECO:0007669"/>
    <property type="project" value="TreeGrafter"/>
</dbReference>
<reference evidence="7" key="1">
    <citation type="submission" date="2020-11" db="EMBL/GenBank/DDBJ databases">
        <authorList>
            <person name="Tran Van P."/>
        </authorList>
    </citation>
    <scope>NUCLEOTIDE SEQUENCE</scope>
</reference>
<feature type="compositionally biased region" description="Basic and acidic residues" evidence="5">
    <location>
        <begin position="1"/>
        <end position="37"/>
    </location>
</feature>